<dbReference type="Proteomes" id="UP000675747">
    <property type="component" value="Unassembled WGS sequence"/>
</dbReference>
<dbReference type="RefSeq" id="WP_211927376.1">
    <property type="nucleotide sequence ID" value="NZ_JAGQFT020000001.1"/>
</dbReference>
<dbReference type="EMBL" id="JAGQFT010000135">
    <property type="protein sequence ID" value="MBR0563468.1"/>
    <property type="molecule type" value="Genomic_DNA"/>
</dbReference>
<dbReference type="SUPFAM" id="SSF52402">
    <property type="entry name" value="Adenine nucleotide alpha hydrolases-like"/>
    <property type="match status" value="2"/>
</dbReference>
<accession>A0A8J8B0J9</accession>
<protein>
    <submittedName>
        <fullName evidence="3">Universal stress protein</fullName>
    </submittedName>
</protein>
<name>A0A8J8B0J9_9GAMM</name>
<proteinExistence type="inferred from homology"/>
<dbReference type="CDD" id="cd00293">
    <property type="entry name" value="USP-like"/>
    <property type="match status" value="1"/>
</dbReference>
<comment type="caution">
    <text evidence="3">The sequence shown here is derived from an EMBL/GenBank/DDBJ whole genome shotgun (WGS) entry which is preliminary data.</text>
</comment>
<sequence length="280" mass="30056">MIRDIVVPMTSTAADSDALDVALDLATHHQAHLTVLEMLNLPLPTVGPWGFVSEISLGNIYEKLREQGRRNAEALRERLRTSTVSHEVRLVEAPLQGPLGMAAQCAQYGDLSVLAGAHGDTAEAETTRAYFGALLLESGRPVLVVPSRCKVPVPSRRAVVGWRPTPDATRALHDALPLLRTAAQVDVVMVDPMDGAGGEGDEPGAEIATHLARHGLKVDVVSYAAGHRDASAVLLDHVRRVHADLLVVGGYGHSKLREWAMGGMTRELLFGAHIPVLFSH</sequence>
<reference evidence="3" key="2">
    <citation type="submission" date="2021-04" db="EMBL/GenBank/DDBJ databases">
        <authorList>
            <person name="Karlyshev A.V."/>
        </authorList>
    </citation>
    <scope>NUCLEOTIDE SEQUENCE</scope>
    <source>
        <strain evidence="3">LMG 29479</strain>
    </source>
</reference>
<reference evidence="4 5" key="1">
    <citation type="journal article" date="2021" name="Microbiol. Resour. Announc.">
        <title>Draft Genome Sequence of Coralloluteibacterium stylophorae LMG 29479T.</title>
        <authorList>
            <person name="Karlyshev A.V."/>
            <person name="Kudryashova E.B."/>
            <person name="Ariskina E.V."/>
            <person name="Conroy A.P."/>
            <person name="Abidueva E.Y."/>
        </authorList>
    </citation>
    <scope>NUCLEOTIDE SEQUENCE [LARGE SCALE GENOMIC DNA]</scope>
    <source>
        <strain evidence="4 5">LMG 29479</strain>
    </source>
</reference>
<dbReference type="EMBL" id="JAGQFT020000001">
    <property type="protein sequence ID" value="MBS7455573.1"/>
    <property type="molecule type" value="Genomic_DNA"/>
</dbReference>
<dbReference type="AlphaFoldDB" id="A0A8J8B0J9"/>
<evidence type="ECO:0000313" key="5">
    <source>
        <dbReference type="Proteomes" id="UP000675747"/>
    </source>
</evidence>
<dbReference type="Gene3D" id="3.40.50.12370">
    <property type="match status" value="1"/>
</dbReference>
<dbReference type="PANTHER" id="PTHR46268:SF15">
    <property type="entry name" value="UNIVERSAL STRESS PROTEIN HP_0031"/>
    <property type="match status" value="1"/>
</dbReference>
<dbReference type="InterPro" id="IPR006016">
    <property type="entry name" value="UspA"/>
</dbReference>
<evidence type="ECO:0000256" key="1">
    <source>
        <dbReference type="ARBA" id="ARBA00008791"/>
    </source>
</evidence>
<gene>
    <name evidence="4" type="ORF">KB893_000285</name>
    <name evidence="3" type="ORF">KB893_13225</name>
</gene>
<keyword evidence="5" id="KW-1185">Reference proteome</keyword>
<comment type="similarity">
    <text evidence="1">Belongs to the universal stress protein A family.</text>
</comment>
<evidence type="ECO:0000259" key="2">
    <source>
        <dbReference type="Pfam" id="PF00582"/>
    </source>
</evidence>
<evidence type="ECO:0000313" key="4">
    <source>
        <dbReference type="EMBL" id="MBS7455573.1"/>
    </source>
</evidence>
<organism evidence="3">
    <name type="scientific">Coralloluteibacterium stylophorae</name>
    <dbReference type="NCBI Taxonomy" id="1776034"/>
    <lineage>
        <taxon>Bacteria</taxon>
        <taxon>Pseudomonadati</taxon>
        <taxon>Pseudomonadota</taxon>
        <taxon>Gammaproteobacteria</taxon>
        <taxon>Lysobacterales</taxon>
        <taxon>Lysobacteraceae</taxon>
        <taxon>Coralloluteibacterium</taxon>
    </lineage>
</organism>
<evidence type="ECO:0000313" key="3">
    <source>
        <dbReference type="EMBL" id="MBR0563468.1"/>
    </source>
</evidence>
<dbReference type="Pfam" id="PF00582">
    <property type="entry name" value="Usp"/>
    <property type="match status" value="1"/>
</dbReference>
<dbReference type="PANTHER" id="PTHR46268">
    <property type="entry name" value="STRESS RESPONSE PROTEIN NHAX"/>
    <property type="match status" value="1"/>
</dbReference>
<feature type="domain" description="UspA" evidence="2">
    <location>
        <begin position="157"/>
        <end position="277"/>
    </location>
</feature>